<gene>
    <name evidence="12" type="ORF">GMARGA_LOCUS6192</name>
</gene>
<protein>
    <submittedName>
        <fullName evidence="12">39582_t:CDS:1</fullName>
    </submittedName>
</protein>
<sequence length="424" mass="47422">MAAASLSNILCPTPIHSSMQSIFTQHLYDASHDLTISNPPPPPPSIPSSSSVSRRRSNASVDRQNAPRPYKCNICFRGFYRLEHQTRHIRTHTGEKPHHCDFPGCEKRFSRSDELTRHRRIHSNTNKKDKRKQQQKMTVEFNNNNSAFRSRSNSNSSNASSSSTSSAGSIDGNPSMFHPVHPVQLPQASITIAIPTMDYHRVQGINYPITQHPTLDFPIIDHYSKRIRSSNENNNEYTLMSPPLSAVVSYDVQANSPPTMCQDNGSDEEREFMPTPAHTPDSSPEPSPTLGPLGEPDNFNVQTSLNSLNNAILPSFGRMSIDNCDWKPQCHSNFTFTNMNTNYPSLSNPNRISDIVNDPTASPRARALPPLPNNNNTIPTVNSTTGPIGVNNSCFGFFNNNNANNFEYRHVNLPTPFNNNNRYY</sequence>
<evidence type="ECO:0000256" key="3">
    <source>
        <dbReference type="ARBA" id="ARBA00022737"/>
    </source>
</evidence>
<feature type="region of interest" description="Disordered" evidence="10">
    <location>
        <begin position="254"/>
        <end position="297"/>
    </location>
</feature>
<dbReference type="PANTHER" id="PTHR47428:SF1">
    <property type="entry name" value="REGULATORY PROTEIN MIG1-RELATED"/>
    <property type="match status" value="1"/>
</dbReference>
<dbReference type="SMART" id="SM00355">
    <property type="entry name" value="ZnF_C2H2"/>
    <property type="match status" value="2"/>
</dbReference>
<evidence type="ECO:0000313" key="12">
    <source>
        <dbReference type="EMBL" id="CAG8586304.1"/>
    </source>
</evidence>
<keyword evidence="13" id="KW-1185">Reference proteome</keyword>
<evidence type="ECO:0000313" key="13">
    <source>
        <dbReference type="Proteomes" id="UP000789901"/>
    </source>
</evidence>
<feature type="compositionally biased region" description="Low complexity" evidence="10">
    <location>
        <begin position="141"/>
        <end position="166"/>
    </location>
</feature>
<comment type="caution">
    <text evidence="12">The sequence shown here is derived from an EMBL/GenBank/DDBJ whole genome shotgun (WGS) entry which is preliminary data.</text>
</comment>
<keyword evidence="8" id="KW-0539">Nucleus</keyword>
<keyword evidence="4 9" id="KW-0863">Zinc-finger</keyword>
<proteinExistence type="predicted"/>
<evidence type="ECO:0000256" key="9">
    <source>
        <dbReference type="PROSITE-ProRule" id="PRU00042"/>
    </source>
</evidence>
<evidence type="ECO:0000256" key="10">
    <source>
        <dbReference type="SAM" id="MobiDB-lite"/>
    </source>
</evidence>
<dbReference type="SUPFAM" id="SSF57667">
    <property type="entry name" value="beta-beta-alpha zinc fingers"/>
    <property type="match status" value="1"/>
</dbReference>
<keyword evidence="5" id="KW-0862">Zinc</keyword>
<dbReference type="PANTHER" id="PTHR47428">
    <property type="entry name" value="REGULATORY PROTEIN MIG1-RELATED"/>
    <property type="match status" value="1"/>
</dbReference>
<dbReference type="Proteomes" id="UP000789901">
    <property type="component" value="Unassembled WGS sequence"/>
</dbReference>
<keyword evidence="3" id="KW-0677">Repeat</keyword>
<evidence type="ECO:0000259" key="11">
    <source>
        <dbReference type="PROSITE" id="PS50157"/>
    </source>
</evidence>
<evidence type="ECO:0000256" key="8">
    <source>
        <dbReference type="ARBA" id="ARBA00023242"/>
    </source>
</evidence>
<feature type="region of interest" description="Disordered" evidence="10">
    <location>
        <begin position="111"/>
        <end position="181"/>
    </location>
</feature>
<feature type="domain" description="C2H2-type" evidence="11">
    <location>
        <begin position="98"/>
        <end position="127"/>
    </location>
</feature>
<reference evidence="12 13" key="1">
    <citation type="submission" date="2021-06" db="EMBL/GenBank/DDBJ databases">
        <authorList>
            <person name="Kallberg Y."/>
            <person name="Tangrot J."/>
            <person name="Rosling A."/>
        </authorList>
    </citation>
    <scope>NUCLEOTIDE SEQUENCE [LARGE SCALE GENOMIC DNA]</scope>
    <source>
        <strain evidence="12 13">120-4 pot B 10/14</strain>
    </source>
</reference>
<dbReference type="Pfam" id="PF00096">
    <property type="entry name" value="zf-C2H2"/>
    <property type="match status" value="2"/>
</dbReference>
<keyword evidence="2" id="KW-0479">Metal-binding</keyword>
<feature type="region of interest" description="Disordered" evidence="10">
    <location>
        <begin position="33"/>
        <end position="65"/>
    </location>
</feature>
<accession>A0ABN7UHX7</accession>
<dbReference type="PROSITE" id="PS00028">
    <property type="entry name" value="ZINC_FINGER_C2H2_1"/>
    <property type="match status" value="2"/>
</dbReference>
<evidence type="ECO:0000256" key="1">
    <source>
        <dbReference type="ARBA" id="ARBA00004123"/>
    </source>
</evidence>
<feature type="domain" description="C2H2-type" evidence="11">
    <location>
        <begin position="70"/>
        <end position="97"/>
    </location>
</feature>
<organism evidence="12 13">
    <name type="scientific">Gigaspora margarita</name>
    <dbReference type="NCBI Taxonomy" id="4874"/>
    <lineage>
        <taxon>Eukaryota</taxon>
        <taxon>Fungi</taxon>
        <taxon>Fungi incertae sedis</taxon>
        <taxon>Mucoromycota</taxon>
        <taxon>Glomeromycotina</taxon>
        <taxon>Glomeromycetes</taxon>
        <taxon>Diversisporales</taxon>
        <taxon>Gigasporaceae</taxon>
        <taxon>Gigaspora</taxon>
    </lineage>
</organism>
<keyword evidence="6" id="KW-0805">Transcription regulation</keyword>
<evidence type="ECO:0000256" key="5">
    <source>
        <dbReference type="ARBA" id="ARBA00022833"/>
    </source>
</evidence>
<evidence type="ECO:0000256" key="6">
    <source>
        <dbReference type="ARBA" id="ARBA00023015"/>
    </source>
</evidence>
<dbReference type="EMBL" id="CAJVQB010002764">
    <property type="protein sequence ID" value="CAG8586304.1"/>
    <property type="molecule type" value="Genomic_DNA"/>
</dbReference>
<dbReference type="InterPro" id="IPR036236">
    <property type="entry name" value="Znf_C2H2_sf"/>
</dbReference>
<keyword evidence="7" id="KW-0804">Transcription</keyword>
<dbReference type="Gene3D" id="3.30.160.60">
    <property type="entry name" value="Classic Zinc Finger"/>
    <property type="match status" value="2"/>
</dbReference>
<dbReference type="InterPro" id="IPR051007">
    <property type="entry name" value="creA/MIG_C2H2-ZnF"/>
</dbReference>
<comment type="subcellular location">
    <subcellularLocation>
        <location evidence="1">Nucleus</location>
    </subcellularLocation>
</comment>
<feature type="compositionally biased region" description="Polar residues" evidence="10">
    <location>
        <begin position="254"/>
        <end position="264"/>
    </location>
</feature>
<evidence type="ECO:0000256" key="7">
    <source>
        <dbReference type="ARBA" id="ARBA00023163"/>
    </source>
</evidence>
<dbReference type="InterPro" id="IPR013087">
    <property type="entry name" value="Znf_C2H2_type"/>
</dbReference>
<name>A0ABN7UHX7_GIGMA</name>
<evidence type="ECO:0000256" key="2">
    <source>
        <dbReference type="ARBA" id="ARBA00022723"/>
    </source>
</evidence>
<evidence type="ECO:0000256" key="4">
    <source>
        <dbReference type="ARBA" id="ARBA00022771"/>
    </source>
</evidence>
<dbReference type="PROSITE" id="PS50157">
    <property type="entry name" value="ZINC_FINGER_C2H2_2"/>
    <property type="match status" value="2"/>
</dbReference>